<keyword evidence="1" id="KW-0808">Transferase</keyword>
<comment type="pathway">
    <text evidence="1">Cofactor biosynthesis; molybdopterin biosynthesis.</text>
</comment>
<keyword evidence="4" id="KW-1185">Reference proteome</keyword>
<dbReference type="Gene3D" id="3.40.980.10">
    <property type="entry name" value="MoaB/Mog-like domain"/>
    <property type="match status" value="1"/>
</dbReference>
<accession>A0ABS8F6Q3</accession>
<dbReference type="InterPro" id="IPR038987">
    <property type="entry name" value="MoeA-like"/>
</dbReference>
<keyword evidence="1" id="KW-0500">Molybdenum</keyword>
<comment type="cofactor">
    <cofactor evidence="1">
        <name>Mg(2+)</name>
        <dbReference type="ChEBI" id="CHEBI:18420"/>
    </cofactor>
</comment>
<evidence type="ECO:0000313" key="4">
    <source>
        <dbReference type="Proteomes" id="UP001198241"/>
    </source>
</evidence>
<dbReference type="RefSeq" id="WP_227721572.1">
    <property type="nucleotide sequence ID" value="NZ_JAJEQD010000028.1"/>
</dbReference>
<comment type="caution">
    <text evidence="3">The sequence shown here is derived from an EMBL/GenBank/DDBJ whole genome shotgun (WGS) entry which is preliminary data.</text>
</comment>
<proteinExistence type="inferred from homology"/>
<keyword evidence="1" id="KW-0479">Metal-binding</keyword>
<dbReference type="InterPro" id="IPR036425">
    <property type="entry name" value="MoaB/Mog-like_dom_sf"/>
</dbReference>
<sequence length="326" mass="35507">MKSIRTQDAVGHALIHDLVRIVIGEVKDTPFRRGHVITEEDIPKLLDLGKEHIFVMEPEDEGFLHEEDVARALYNMAGGENMHDGPMAQGKIEAIADVDGLFKVDVDRLHAINSIGELTIVTRFNNTPVKVGDKLAGMRCIPLLLEEQQVEDAKKIANGHPLLNVKPFVRKTMGIVTTGSEVFEGRIKDAFTPIIEERCVEFGVKKVAHEIVTDNTDDIVAAIDKVKQAGADIIFCTGGMSVDPDDLTPGAIKRYADRVVTYGLPVLPGSMVCIAYCTDGTPILGVPGGVLFSKPTAFDEILPRLVADDEITKEDCIRMGHGGFLG</sequence>
<comment type="function">
    <text evidence="1">Catalyzes the insertion of molybdate into adenylated molybdopterin with the concomitant release of AMP.</text>
</comment>
<dbReference type="SMART" id="SM00852">
    <property type="entry name" value="MoCF_biosynth"/>
    <property type="match status" value="1"/>
</dbReference>
<comment type="catalytic activity">
    <reaction evidence="1">
        <text>adenylyl-molybdopterin + molybdate = Mo-molybdopterin + AMP + H(+)</text>
        <dbReference type="Rhea" id="RHEA:35047"/>
        <dbReference type="ChEBI" id="CHEBI:15378"/>
        <dbReference type="ChEBI" id="CHEBI:36264"/>
        <dbReference type="ChEBI" id="CHEBI:62727"/>
        <dbReference type="ChEBI" id="CHEBI:71302"/>
        <dbReference type="ChEBI" id="CHEBI:456215"/>
    </reaction>
</comment>
<dbReference type="PANTHER" id="PTHR10192">
    <property type="entry name" value="MOLYBDOPTERIN BIOSYNTHESIS PROTEIN"/>
    <property type="match status" value="1"/>
</dbReference>
<dbReference type="InterPro" id="IPR001453">
    <property type="entry name" value="MoaB/Mog_dom"/>
</dbReference>
<evidence type="ECO:0000256" key="1">
    <source>
        <dbReference type="RuleBase" id="RU365090"/>
    </source>
</evidence>
<dbReference type="EC" id="2.10.1.1" evidence="1"/>
<name>A0ABS8F6Q3_9FIRM</name>
<gene>
    <name evidence="3" type="ORF">LKD20_09180</name>
</gene>
<organism evidence="3 4">
    <name type="scientific">Veillonella fallax</name>
    <dbReference type="NCBI Taxonomy" id="2881272"/>
    <lineage>
        <taxon>Bacteria</taxon>
        <taxon>Bacillati</taxon>
        <taxon>Bacillota</taxon>
        <taxon>Negativicutes</taxon>
        <taxon>Veillonellales</taxon>
        <taxon>Veillonellaceae</taxon>
        <taxon>Veillonella</taxon>
    </lineage>
</organism>
<reference evidence="3 4" key="1">
    <citation type="submission" date="2021-10" db="EMBL/GenBank/DDBJ databases">
        <title>Anaerobic single-cell dispensing facilitates the cultivation of human gut bacteria.</title>
        <authorList>
            <person name="Afrizal A."/>
        </authorList>
    </citation>
    <scope>NUCLEOTIDE SEQUENCE [LARGE SCALE GENOMIC DNA]</scope>
    <source>
        <strain evidence="3 4">CLA-AA-H247</strain>
    </source>
</reference>
<dbReference type="PANTHER" id="PTHR10192:SF28">
    <property type="entry name" value="MOLYBDOPTERIN MOLYBDENUMTRANSFERASE"/>
    <property type="match status" value="1"/>
</dbReference>
<keyword evidence="1" id="KW-0460">Magnesium</keyword>
<comment type="similarity">
    <text evidence="1">Belongs to the MoeA family.</text>
</comment>
<dbReference type="SUPFAM" id="SSF53218">
    <property type="entry name" value="Molybdenum cofactor biosynthesis proteins"/>
    <property type="match status" value="1"/>
</dbReference>
<feature type="domain" description="MoaB/Mog" evidence="2">
    <location>
        <begin position="174"/>
        <end position="307"/>
    </location>
</feature>
<dbReference type="Proteomes" id="UP001198241">
    <property type="component" value="Unassembled WGS sequence"/>
</dbReference>
<evidence type="ECO:0000259" key="2">
    <source>
        <dbReference type="SMART" id="SM00852"/>
    </source>
</evidence>
<dbReference type="Pfam" id="PF00994">
    <property type="entry name" value="MoCF_biosynth"/>
    <property type="match status" value="1"/>
</dbReference>
<dbReference type="EMBL" id="JAJEQD010000028">
    <property type="protein sequence ID" value="MCC2157304.1"/>
    <property type="molecule type" value="Genomic_DNA"/>
</dbReference>
<evidence type="ECO:0000313" key="3">
    <source>
        <dbReference type="EMBL" id="MCC2157304.1"/>
    </source>
</evidence>
<keyword evidence="1" id="KW-0501">Molybdenum cofactor biosynthesis</keyword>
<protein>
    <recommendedName>
        <fullName evidence="1">Molybdopterin molybdenumtransferase</fullName>
        <ecNumber evidence="1">2.10.1.1</ecNumber>
    </recommendedName>
</protein>
<dbReference type="CDD" id="cd03522">
    <property type="entry name" value="MoeA_like"/>
    <property type="match status" value="1"/>
</dbReference>